<dbReference type="SUPFAM" id="SSF56047">
    <property type="entry name" value="Ribosomal protein S8"/>
    <property type="match status" value="1"/>
</dbReference>
<dbReference type="FunFam" id="3.30.1490.10:FF:000001">
    <property type="entry name" value="30S ribosomal protein S8"/>
    <property type="match status" value="1"/>
</dbReference>
<keyword evidence="2 6" id="KW-0689">Ribosomal protein</keyword>
<dbReference type="GO" id="GO:0005840">
    <property type="term" value="C:ribosome"/>
    <property type="evidence" value="ECO:0007669"/>
    <property type="project" value="UniProtKB-KW"/>
</dbReference>
<comment type="similarity">
    <text evidence="1 6">Belongs to the universal ribosomal protein uS8 family.</text>
</comment>
<dbReference type="GO" id="GO:0003735">
    <property type="term" value="F:structural constituent of ribosome"/>
    <property type="evidence" value="ECO:0007669"/>
    <property type="project" value="InterPro"/>
</dbReference>
<gene>
    <name evidence="7" type="ORF">A2125_01795</name>
</gene>
<dbReference type="Gene3D" id="3.30.1490.10">
    <property type="match status" value="1"/>
</dbReference>
<evidence type="ECO:0000313" key="8">
    <source>
        <dbReference type="Proteomes" id="UP000178812"/>
    </source>
</evidence>
<name>A0A1F7WUG2_9BACT</name>
<dbReference type="GO" id="GO:0006412">
    <property type="term" value="P:translation"/>
    <property type="evidence" value="ECO:0007669"/>
    <property type="project" value="InterPro"/>
</dbReference>
<dbReference type="GO" id="GO:0005737">
    <property type="term" value="C:cytoplasm"/>
    <property type="evidence" value="ECO:0007669"/>
    <property type="project" value="UniProtKB-ARBA"/>
</dbReference>
<proteinExistence type="inferred from homology"/>
<reference evidence="7 8" key="1">
    <citation type="journal article" date="2016" name="Nat. Commun.">
        <title>Thousands of microbial genomes shed light on interconnected biogeochemical processes in an aquifer system.</title>
        <authorList>
            <person name="Anantharaman K."/>
            <person name="Brown C.T."/>
            <person name="Hug L.A."/>
            <person name="Sharon I."/>
            <person name="Castelle C.J."/>
            <person name="Probst A.J."/>
            <person name="Thomas B.C."/>
            <person name="Singh A."/>
            <person name="Wilkins M.J."/>
            <person name="Karaoz U."/>
            <person name="Brodie E.L."/>
            <person name="Williams K.H."/>
            <person name="Hubbard S.S."/>
            <person name="Banfield J.F."/>
        </authorList>
    </citation>
    <scope>NUCLEOTIDE SEQUENCE [LARGE SCALE GENOMIC DNA]</scope>
</reference>
<evidence type="ECO:0000256" key="6">
    <source>
        <dbReference type="RuleBase" id="RU003660"/>
    </source>
</evidence>
<dbReference type="EMBL" id="MGFM01000005">
    <property type="protein sequence ID" value="OGM06069.1"/>
    <property type="molecule type" value="Genomic_DNA"/>
</dbReference>
<keyword evidence="3 6" id="KW-0687">Ribonucleoprotein</keyword>
<dbReference type="Gene3D" id="3.30.1370.30">
    <property type="match status" value="1"/>
</dbReference>
<sequence>MVNYSIGDFLVRLKNAAISGKSELTLPSTKLIESVAKVLKDEGFVGSVSNDAGMLTVTVAKYAKEPVLLGLSLVSRPGLRRYMKFRELASKRGPEIYIISTPQGVMSSKKALKKVIGGEVLAKIW</sequence>
<evidence type="ECO:0000256" key="5">
    <source>
        <dbReference type="ARBA" id="ARBA00035525"/>
    </source>
</evidence>
<dbReference type="Pfam" id="PF00410">
    <property type="entry name" value="Ribosomal_S8"/>
    <property type="match status" value="1"/>
</dbReference>
<evidence type="ECO:0000256" key="3">
    <source>
        <dbReference type="ARBA" id="ARBA00023274"/>
    </source>
</evidence>
<dbReference type="InterPro" id="IPR035987">
    <property type="entry name" value="Ribosomal_uS8_sf"/>
</dbReference>
<dbReference type="GO" id="GO:1990904">
    <property type="term" value="C:ribonucleoprotein complex"/>
    <property type="evidence" value="ECO:0007669"/>
    <property type="project" value="UniProtKB-KW"/>
</dbReference>
<evidence type="ECO:0000313" key="7">
    <source>
        <dbReference type="EMBL" id="OGM06069.1"/>
    </source>
</evidence>
<evidence type="ECO:0000256" key="4">
    <source>
        <dbReference type="ARBA" id="ARBA00035258"/>
    </source>
</evidence>
<dbReference type="Proteomes" id="UP000178812">
    <property type="component" value="Unassembled WGS sequence"/>
</dbReference>
<dbReference type="AlphaFoldDB" id="A0A1F7WUG2"/>
<dbReference type="InterPro" id="IPR000630">
    <property type="entry name" value="Ribosomal_uS8"/>
</dbReference>
<accession>A0A1F7WUG2</accession>
<evidence type="ECO:0000256" key="1">
    <source>
        <dbReference type="ARBA" id="ARBA00006471"/>
    </source>
</evidence>
<comment type="caution">
    <text evidence="7">The sequence shown here is derived from an EMBL/GenBank/DDBJ whole genome shotgun (WGS) entry which is preliminary data.</text>
</comment>
<dbReference type="InterPro" id="IPR047863">
    <property type="entry name" value="Ribosomal_uS8_CS"/>
</dbReference>
<protein>
    <recommendedName>
        <fullName evidence="4">Small ribosomal subunit protein uS8</fullName>
    </recommendedName>
    <alternativeName>
        <fullName evidence="5">30S ribosomal protein S8</fullName>
    </alternativeName>
</protein>
<dbReference type="PROSITE" id="PS00053">
    <property type="entry name" value="RIBOSOMAL_S8"/>
    <property type="match status" value="1"/>
</dbReference>
<evidence type="ECO:0000256" key="2">
    <source>
        <dbReference type="ARBA" id="ARBA00022980"/>
    </source>
</evidence>
<organism evidence="7 8">
    <name type="scientific">Candidatus Woesebacteria bacterium GWB1_43_5</name>
    <dbReference type="NCBI Taxonomy" id="1802474"/>
    <lineage>
        <taxon>Bacteria</taxon>
        <taxon>Candidatus Woeseibacteriota</taxon>
    </lineage>
</organism>